<keyword evidence="7" id="KW-0804">Transcription</keyword>
<dbReference type="InterPro" id="IPR013083">
    <property type="entry name" value="Znf_RING/FYVE/PHD"/>
</dbReference>
<feature type="compositionally biased region" description="Basic and acidic residues" evidence="12">
    <location>
        <begin position="602"/>
        <end position="622"/>
    </location>
</feature>
<evidence type="ECO:0000256" key="9">
    <source>
        <dbReference type="PROSITE-ProRule" id="PRU00035"/>
    </source>
</evidence>
<feature type="compositionally biased region" description="Polar residues" evidence="12">
    <location>
        <begin position="1287"/>
        <end position="1298"/>
    </location>
</feature>
<dbReference type="Pfam" id="PF00439">
    <property type="entry name" value="Bromodomain"/>
    <property type="match status" value="1"/>
</dbReference>
<feature type="compositionally biased region" description="Low complexity" evidence="12">
    <location>
        <begin position="672"/>
        <end position="693"/>
    </location>
</feature>
<keyword evidence="11" id="KW-0175">Coiled coil</keyword>
<keyword evidence="8" id="KW-0539">Nucleus</keyword>
<feature type="compositionally biased region" description="Low complexity" evidence="12">
    <location>
        <begin position="1968"/>
        <end position="1988"/>
    </location>
</feature>
<reference evidence="16 17" key="1">
    <citation type="submission" date="2022-05" db="EMBL/GenBank/DDBJ databases">
        <authorList>
            <consortium name="Genoscope - CEA"/>
            <person name="William W."/>
        </authorList>
    </citation>
    <scope>NUCLEOTIDE SEQUENCE [LARGE SCALE GENOMIC DNA]</scope>
</reference>
<feature type="region of interest" description="Disordered" evidence="12">
    <location>
        <begin position="2817"/>
        <end position="2842"/>
    </location>
</feature>
<protein>
    <recommendedName>
        <fullName evidence="18">Nucleosome-remodeling factor subunit BPTF-like</fullName>
    </recommendedName>
</protein>
<keyword evidence="3 10" id="KW-0863">Zinc-finger</keyword>
<feature type="region of interest" description="Disordered" evidence="12">
    <location>
        <begin position="2434"/>
        <end position="2454"/>
    </location>
</feature>
<feature type="compositionally biased region" description="Basic and acidic residues" evidence="12">
    <location>
        <begin position="636"/>
        <end position="647"/>
    </location>
</feature>
<feature type="region of interest" description="Disordered" evidence="12">
    <location>
        <begin position="520"/>
        <end position="567"/>
    </location>
</feature>
<evidence type="ECO:0000256" key="2">
    <source>
        <dbReference type="ARBA" id="ARBA00022723"/>
    </source>
</evidence>
<dbReference type="InterPro" id="IPR028941">
    <property type="entry name" value="WHIM2_dom"/>
</dbReference>
<feature type="region of interest" description="Disordered" evidence="12">
    <location>
        <begin position="1724"/>
        <end position="1842"/>
    </location>
</feature>
<dbReference type="CDD" id="cd15560">
    <property type="entry name" value="PHD2_3_BPTF"/>
    <property type="match status" value="2"/>
</dbReference>
<feature type="compositionally biased region" description="Polar residues" evidence="12">
    <location>
        <begin position="623"/>
        <end position="635"/>
    </location>
</feature>
<dbReference type="InterPro" id="IPR011011">
    <property type="entry name" value="Znf_FYVE_PHD"/>
</dbReference>
<feature type="compositionally biased region" description="Polar residues" evidence="12">
    <location>
        <begin position="706"/>
        <end position="724"/>
    </location>
</feature>
<feature type="compositionally biased region" description="Polar residues" evidence="12">
    <location>
        <begin position="35"/>
        <end position="51"/>
    </location>
</feature>
<feature type="compositionally biased region" description="Low complexity" evidence="12">
    <location>
        <begin position="1210"/>
        <end position="1246"/>
    </location>
</feature>
<dbReference type="PANTHER" id="PTHR45975:SF2">
    <property type="entry name" value="NUCLEOSOME-REMODELING FACTOR SUBUNIT BPTF"/>
    <property type="match status" value="1"/>
</dbReference>
<keyword evidence="17" id="KW-1185">Reference proteome</keyword>
<feature type="compositionally biased region" description="Low complexity" evidence="12">
    <location>
        <begin position="1942"/>
        <end position="1952"/>
    </location>
</feature>
<feature type="region of interest" description="Disordered" evidence="12">
    <location>
        <begin position="1881"/>
        <end position="1918"/>
    </location>
</feature>
<evidence type="ECO:0000259" key="14">
    <source>
        <dbReference type="PROSITE" id="PS50016"/>
    </source>
</evidence>
<evidence type="ECO:0008006" key="18">
    <source>
        <dbReference type="Google" id="ProtNLM"/>
    </source>
</evidence>
<dbReference type="Pfam" id="PF02791">
    <property type="entry name" value="DDT"/>
    <property type="match status" value="1"/>
</dbReference>
<feature type="domain" description="PHD-type" evidence="14">
    <location>
        <begin position="2849"/>
        <end position="2900"/>
    </location>
</feature>
<feature type="region of interest" description="Disordered" evidence="12">
    <location>
        <begin position="1942"/>
        <end position="1988"/>
    </location>
</feature>
<dbReference type="InterPro" id="IPR019786">
    <property type="entry name" value="Zinc_finger_PHD-type_CS"/>
</dbReference>
<evidence type="ECO:0000256" key="6">
    <source>
        <dbReference type="ARBA" id="ARBA00023117"/>
    </source>
</evidence>
<dbReference type="InterPro" id="IPR018359">
    <property type="entry name" value="Bromodomain_CS"/>
</dbReference>
<dbReference type="GO" id="GO:0016589">
    <property type="term" value="C:NURF complex"/>
    <property type="evidence" value="ECO:0007669"/>
    <property type="project" value="InterPro"/>
</dbReference>
<feature type="compositionally biased region" description="Basic residues" evidence="12">
    <location>
        <begin position="1"/>
        <end position="10"/>
    </location>
</feature>
<evidence type="ECO:0000256" key="7">
    <source>
        <dbReference type="ARBA" id="ARBA00023163"/>
    </source>
</evidence>
<feature type="compositionally biased region" description="Polar residues" evidence="12">
    <location>
        <begin position="1744"/>
        <end position="1816"/>
    </location>
</feature>
<dbReference type="GO" id="GO:0006357">
    <property type="term" value="P:regulation of transcription by RNA polymerase II"/>
    <property type="evidence" value="ECO:0007669"/>
    <property type="project" value="InterPro"/>
</dbReference>
<feature type="domain" description="PHD-type" evidence="14">
    <location>
        <begin position="264"/>
        <end position="311"/>
    </location>
</feature>
<dbReference type="PANTHER" id="PTHR45975">
    <property type="entry name" value="NUCLEOSOME-REMODELING FACTOR SUBUNIT BPTF"/>
    <property type="match status" value="1"/>
</dbReference>
<dbReference type="PROSITE" id="PS00633">
    <property type="entry name" value="BROMODOMAIN_1"/>
    <property type="match status" value="1"/>
</dbReference>
<evidence type="ECO:0000256" key="10">
    <source>
        <dbReference type="PROSITE-ProRule" id="PRU00146"/>
    </source>
</evidence>
<keyword evidence="2" id="KW-0479">Metal-binding</keyword>
<proteinExistence type="predicted"/>
<dbReference type="Gene3D" id="1.20.920.10">
    <property type="entry name" value="Bromodomain-like"/>
    <property type="match status" value="1"/>
</dbReference>
<dbReference type="SMART" id="SM00571">
    <property type="entry name" value="DDT"/>
    <property type="match status" value="1"/>
</dbReference>
<name>A0AAU9X5H9_9CNID</name>
<evidence type="ECO:0000256" key="8">
    <source>
        <dbReference type="ARBA" id="ARBA00023242"/>
    </source>
</evidence>
<dbReference type="GO" id="GO:0008270">
    <property type="term" value="F:zinc ion binding"/>
    <property type="evidence" value="ECO:0007669"/>
    <property type="project" value="UniProtKB-KW"/>
</dbReference>
<dbReference type="SMART" id="SM00249">
    <property type="entry name" value="PHD"/>
    <property type="match status" value="3"/>
</dbReference>
<evidence type="ECO:0000256" key="11">
    <source>
        <dbReference type="SAM" id="Coils"/>
    </source>
</evidence>
<dbReference type="Gene3D" id="3.30.40.10">
    <property type="entry name" value="Zinc/RING finger domain, C3HC4 (zinc finger)"/>
    <property type="match status" value="3"/>
</dbReference>
<feature type="compositionally biased region" description="Polar residues" evidence="12">
    <location>
        <begin position="12"/>
        <end position="26"/>
    </location>
</feature>
<gene>
    <name evidence="16" type="ORF">PMEA_00018057</name>
</gene>
<dbReference type="InterPro" id="IPR018501">
    <property type="entry name" value="DDT_dom"/>
</dbReference>
<feature type="domain" description="Bromo" evidence="13">
    <location>
        <begin position="2984"/>
        <end position="3054"/>
    </location>
</feature>
<feature type="region of interest" description="Disordered" evidence="12">
    <location>
        <begin position="2751"/>
        <end position="2772"/>
    </location>
</feature>
<dbReference type="PRINTS" id="PR00503">
    <property type="entry name" value="BROMODOMAIN"/>
</dbReference>
<feature type="region of interest" description="Disordered" evidence="12">
    <location>
        <begin position="1097"/>
        <end position="1123"/>
    </location>
</feature>
<feature type="coiled-coil region" evidence="11">
    <location>
        <begin position="2500"/>
        <end position="2535"/>
    </location>
</feature>
<feature type="compositionally biased region" description="Basic and acidic residues" evidence="12">
    <location>
        <begin position="1349"/>
        <end position="1364"/>
    </location>
</feature>
<dbReference type="InterPro" id="IPR038028">
    <property type="entry name" value="BPTF"/>
</dbReference>
<feature type="region of interest" description="Disordered" evidence="12">
    <location>
        <begin position="1"/>
        <end position="82"/>
    </location>
</feature>
<feature type="compositionally biased region" description="Acidic residues" evidence="12">
    <location>
        <begin position="441"/>
        <end position="450"/>
    </location>
</feature>
<feature type="region of interest" description="Disordered" evidence="12">
    <location>
        <begin position="1393"/>
        <end position="1426"/>
    </location>
</feature>
<dbReference type="PROSITE" id="PS01359">
    <property type="entry name" value="ZF_PHD_1"/>
    <property type="match status" value="1"/>
</dbReference>
<dbReference type="PROSITE" id="PS50827">
    <property type="entry name" value="DDT"/>
    <property type="match status" value="1"/>
</dbReference>
<dbReference type="PROSITE" id="PS50014">
    <property type="entry name" value="BROMODOMAIN_2"/>
    <property type="match status" value="1"/>
</dbReference>
<dbReference type="SMART" id="SM00297">
    <property type="entry name" value="BROMO"/>
    <property type="match status" value="1"/>
</dbReference>
<keyword evidence="5" id="KW-0805">Transcription regulation</keyword>
<organism evidence="16 17">
    <name type="scientific">Pocillopora meandrina</name>
    <dbReference type="NCBI Taxonomy" id="46732"/>
    <lineage>
        <taxon>Eukaryota</taxon>
        <taxon>Metazoa</taxon>
        <taxon>Cnidaria</taxon>
        <taxon>Anthozoa</taxon>
        <taxon>Hexacorallia</taxon>
        <taxon>Scleractinia</taxon>
        <taxon>Astrocoeniina</taxon>
        <taxon>Pocilloporidae</taxon>
        <taxon>Pocillopora</taxon>
    </lineage>
</organism>
<evidence type="ECO:0000313" key="17">
    <source>
        <dbReference type="Proteomes" id="UP001159428"/>
    </source>
</evidence>
<keyword evidence="6 9" id="KW-0103">Bromodomain</keyword>
<evidence type="ECO:0000256" key="5">
    <source>
        <dbReference type="ARBA" id="ARBA00023015"/>
    </source>
</evidence>
<dbReference type="Pfam" id="PF00628">
    <property type="entry name" value="PHD"/>
    <property type="match status" value="3"/>
</dbReference>
<feature type="domain" description="PHD-type" evidence="14">
    <location>
        <begin position="2908"/>
        <end position="2959"/>
    </location>
</feature>
<keyword evidence="4" id="KW-0862">Zinc</keyword>
<dbReference type="SUPFAM" id="SSF57903">
    <property type="entry name" value="FYVE/PHD zinc finger"/>
    <property type="match status" value="3"/>
</dbReference>
<dbReference type="PROSITE" id="PS50016">
    <property type="entry name" value="ZF_PHD_2"/>
    <property type="match status" value="3"/>
</dbReference>
<feature type="region of interest" description="Disordered" evidence="12">
    <location>
        <begin position="2029"/>
        <end position="2048"/>
    </location>
</feature>
<comment type="caution">
    <text evidence="16">The sequence shown here is derived from an EMBL/GenBank/DDBJ whole genome shotgun (WGS) entry which is preliminary data.</text>
</comment>
<sequence>MKRGRGRPPKNKVQSSNSPDVSSAINQHGGHRSPRVSSSMAIKTRGYSGTTPRKYYGMESSDSDSDNESISSHGSSISNTTSSKTRYVEPLKVVTPLILPPSSDDLLLEPECILQALGIYEVLRHFSRIVRLSPFRFEDFCGAIQTPEQSSLLAQIHIALLRFLLFEDDASGLTFVATDEKDSFNILSYYLGDFTWPELIRSYISSDKTEFGDTVTAVSGHDEDPFPFTTVENRLKVLQRLCDQFLASNSVRYDIMNEGIVESEDHCRNCCKMGDLLCCESCPAVYHLHCLKPPLEVVPEGDWLCPVCEAHQIKGVTDCLPDWNREGWLRNAPLGVDREGRKYWFLARRLFVEGCDETLYYSCKAHLDELLSSLEEDGKEKRLISVLRIKYKTMVKHMEMTEALTEASRGNLPSGLTKTRPKQIKMKEVEKTTSPVKEEKDQENDGELEVSEEKLAVAESQQRTADPVVDSGVPSSSKPLPASAILTFIPDNEVKKIVTMPQVENNNSLDVDKQMVLRDRRTTGQESPFTRKRPTLSSFETEGEAKSIVPTGACPEESMSASSSDDIDTDLVEEKELVKQSSITMSIGEEKGSFKVSASGESLKETKELIAPENTVKKEENKSSGLSENSMLSERTSGDKMEEEKCLLKNPISESDVKPKFSKSQKEIISQTKTVGKSETSSSSAANDSKTLSVSRKSVEKDTKPATVSTVTHPTKSSTADDAVTAVQQTKPEPVFRLGSEANYSSYVNQFTSNPLALTKQQQLEQRDKKRSVTNKFSLVDYKWHGDVSGSKDVILNTLRFSIVGLENSIASTFMHPSWPVQRSTWVRAVHLSKTPKEFAAALSFLESSIRPICYLPVWNDAVGHVELHRMASEAKQAGTKKKDHKEEEEEPELEHKGFVNYTWVPHHQIWKQKGEEYRLFGGGGWVWTSGLQLRKRKRPNNEKDSFVSKKRRLLDTTNKIVAFKEAKRKEALKKEADRVVRVAARTSSSQAEPVSVEKTTRAPQIVTTSTTTLVAVPAQMQTAVTTSCATLLKSTAPQTAQSTTITTATKPAQNLVSVQRGASLASSTQGPITALRMVQPVTTVACTTPAKTPVTLQNDAMSTSSTSVQSAGPQKGQATTTTTVTPVTAESVVTSTCATLAQPSEQNVSKQTLAPSFPSLNTSSTSMFKAAVSSKMSPNLSKVVSQNDSHKISSHQPSVSLLSIREPVSSPTSSEETTSSLTQEASSSLQTPFSSLTHPSSTLPSEMPSSVLQTNGQIPSSTTSSTPLVVSCTSLDLAQSLSTSSAQGSQTINSPSECPNLPQPSTPANRVSTEAAVEASPVPPTAILRDSSPSLDSSPSPSALNIAGDHDNHHQLLGDDRKPNALMPEKITHSQDHVTNSMKQDNALSNLESQGITHESSSSVKDSDTFSNKTGHGVSDQGRTEDKLCAFENKPVDTTQGTEVSSTDSVDVPHEQESIDIARENMRNGAENLAGQKGVPLKTMDHHSTKEVQMEDTVGQMQSLEDSGSVEGQEKTSVKSNLSCHEVSSTNDDLLDCQKGHSASSEEFVSKKEQIKDFKKELPAIEKTAGVCFSNNETICGSEMLPASQTSDVLANELLSQDNDAKDLKEGDGSLNLTEKKTDDKLDLKTAIEGSLEDSDVNFSDIPAHEEVGFAASNDLMVNKEDNPSHSDSSKPYNTCKLHEESLLDNDITTSVSASRVKIAKVPSETSCSELTRAIEMESTIPLDRARKSKQTSRETEASEGNISQTDPEQSTMRNDHSASTGNESSDVVDTNATTCHAATVSQGTDESQSLKNADENSFINSKTSSNSTEIGNADPEKSCISTEEPMDVDATNPSSKHISCKASLSQSSTCNTKEQPMDIDVTTASSSETAPLTSIALSKNTGPGSQSASSIEKSTNSSSSTNQESSVQNDIGAKTNIESLSGTVTTDMCSTAALPSASLPLSSGPAKTDTTGEQLPDKRTQVSCPLPSTTTSVLPTTSPPVSISQQPQVLVSAVTTASHCPSPVTPVASTLQPAAVVSVKTTTSLSTQPAASTESSSTASVSRRVVLGGSQGIAMGQSPVVPSAPSVSVKVVAASPTVLTTTATRCIAPQKTAITVRPQGQASHYIPIGPKPILPSPRPPGVATGVQGSSVVRISTQPAAASRQQTNLAPVNSIAALVASIPTTGATIGPTQLIKLVTPDGKTLTLQGSQLAAIAQQAASPMGLAVPKTITVQVATTAVQQNSPATVQKTIGVKTPGASITVQRTQPQVALAKPQVVITAKAPPSKLVKEEKFPSLEPLTKDPRVLLNRRLAKWPLRHSVKSVFALRNHERRKLGRKAGMKEVSGFSYTSRGVVKHWPAGIPRPSFKVAWRFRTQSLKTLAGAGLQLRILQSCLKWEEMNIRPPRGNSNTVYTSSGTTTTEITDRKFVSLDGLCCKYLVRKTVRTLTKPMAEPPRPAPTKSKRGRTLRPKIVLQPDDEDEASVPSGPRILEAWYPEAKLELWEIRQYHERIDRERALEREKKEQEEAIRRAAEMRAAALQRKQQEQQTRQQQQHLLKMNKKKVQNAIKTQQRKGTGNKPIVVNQPVTLKPAVTPPVPLGALRRTLPAVRPAVPKPSGIQSAGLRPQIVPRPTVANSTQSVQWLQPKPQVSQRVSTSVIPNNASRAAGTPVQGGLASNTVTRPAPAVPLSTVAGVRSNPMATSRMKHSSKDQVKQTVKTKSRKGGGAMPMLHHKKYVTLESRQDLNRLAICRKVLDGILDKIDRNEDAERKKEEKKRAKEENQALRLERQKANKLSILLQKRKEALKRELMRKRDLLERDLILELQQQQQTIKNKRKQGATERRNSQSTPEGPKAKKKKIEEERLFCICKKPYDPSQFYIGCDMCANWFHGSCVQISPDVARSMDEWTCAECAQARRGVEEEELYCLCRQPYDEKKFYIGCDKCQDWFHGACVGITPVEAENIEYYTCPQCTQSQAQANKQPLTGKDYDSLKRLHRSLQSHKMAWPFLEGVNADEVPEYYDVITDPMDLSKVEERLNSKSYSCLESFVSDVTKIFDNCRYFNQRDSPYYRCAEVLESFFVQKLRALKTRK</sequence>
<dbReference type="InterPro" id="IPR001965">
    <property type="entry name" value="Znf_PHD"/>
</dbReference>
<dbReference type="InterPro" id="IPR019787">
    <property type="entry name" value="Znf_PHD-finger"/>
</dbReference>
<dbReference type="InterPro" id="IPR036427">
    <property type="entry name" value="Bromodomain-like_sf"/>
</dbReference>
<feature type="region of interest" description="Disordered" evidence="12">
    <location>
        <begin position="1182"/>
        <end position="1267"/>
    </location>
</feature>
<evidence type="ECO:0000256" key="4">
    <source>
        <dbReference type="ARBA" id="ARBA00022833"/>
    </source>
</evidence>
<dbReference type="GO" id="GO:0000978">
    <property type="term" value="F:RNA polymerase II cis-regulatory region sequence-specific DNA binding"/>
    <property type="evidence" value="ECO:0007669"/>
    <property type="project" value="TreeGrafter"/>
</dbReference>
<feature type="region of interest" description="Disordered" evidence="12">
    <location>
        <begin position="427"/>
        <end position="477"/>
    </location>
</feature>
<dbReference type="CDD" id="cd05509">
    <property type="entry name" value="Bromo_gcn5_like"/>
    <property type="match status" value="1"/>
</dbReference>
<feature type="compositionally biased region" description="Polar residues" evidence="12">
    <location>
        <begin position="1881"/>
        <end position="1892"/>
    </location>
</feature>
<dbReference type="Proteomes" id="UP001159428">
    <property type="component" value="Unassembled WGS sequence"/>
</dbReference>
<accession>A0AAU9X5H9</accession>
<feature type="region of interest" description="Disordered" evidence="12">
    <location>
        <begin position="1287"/>
        <end position="1366"/>
    </location>
</feature>
<feature type="compositionally biased region" description="Low complexity" evidence="12">
    <location>
        <begin position="1331"/>
        <end position="1343"/>
    </location>
</feature>
<evidence type="ECO:0000259" key="15">
    <source>
        <dbReference type="PROSITE" id="PS50827"/>
    </source>
</evidence>
<dbReference type="SUPFAM" id="SSF47370">
    <property type="entry name" value="Bromodomain"/>
    <property type="match status" value="1"/>
</dbReference>
<feature type="compositionally biased region" description="Basic and acidic residues" evidence="12">
    <location>
        <begin position="427"/>
        <end position="440"/>
    </location>
</feature>
<feature type="region of interest" description="Disordered" evidence="12">
    <location>
        <begin position="583"/>
        <end position="724"/>
    </location>
</feature>
<feature type="compositionally biased region" description="Low complexity" evidence="12">
    <location>
        <begin position="68"/>
        <end position="82"/>
    </location>
</feature>
<evidence type="ECO:0000259" key="13">
    <source>
        <dbReference type="PROSITE" id="PS50014"/>
    </source>
</evidence>
<evidence type="ECO:0000256" key="12">
    <source>
        <dbReference type="SAM" id="MobiDB-lite"/>
    </source>
</evidence>
<feature type="compositionally biased region" description="Polar residues" evidence="12">
    <location>
        <begin position="1248"/>
        <end position="1259"/>
    </location>
</feature>
<dbReference type="Pfam" id="PF15613">
    <property type="entry name" value="WSD"/>
    <property type="match status" value="1"/>
</dbReference>
<feature type="compositionally biased region" description="Polar residues" evidence="12">
    <location>
        <begin position="1097"/>
        <end position="1113"/>
    </location>
</feature>
<evidence type="ECO:0000256" key="3">
    <source>
        <dbReference type="ARBA" id="ARBA00022771"/>
    </source>
</evidence>
<feature type="domain" description="DDT" evidence="15">
    <location>
        <begin position="110"/>
        <end position="170"/>
    </location>
</feature>
<dbReference type="CDD" id="cd15559">
    <property type="entry name" value="PHD1_BPTF"/>
    <property type="match status" value="1"/>
</dbReference>
<dbReference type="InterPro" id="IPR001487">
    <property type="entry name" value="Bromodomain"/>
</dbReference>
<evidence type="ECO:0000313" key="16">
    <source>
        <dbReference type="EMBL" id="CAH3137391.1"/>
    </source>
</evidence>
<feature type="compositionally biased region" description="Low complexity" evidence="12">
    <location>
        <begin position="466"/>
        <end position="477"/>
    </location>
</feature>
<evidence type="ECO:0000256" key="1">
    <source>
        <dbReference type="ARBA" id="ARBA00004123"/>
    </source>
</evidence>
<feature type="compositionally biased region" description="Low complexity" evidence="12">
    <location>
        <begin position="1893"/>
        <end position="1912"/>
    </location>
</feature>
<dbReference type="EMBL" id="CALNXJ010000031">
    <property type="protein sequence ID" value="CAH3137391.1"/>
    <property type="molecule type" value="Genomic_DNA"/>
</dbReference>
<comment type="subcellular location">
    <subcellularLocation>
        <location evidence="1">Nucleus</location>
    </subcellularLocation>
</comment>